<keyword evidence="3 5" id="KW-0442">Lipid degradation</keyword>
<evidence type="ECO:0000256" key="2">
    <source>
        <dbReference type="ARBA" id="ARBA00022801"/>
    </source>
</evidence>
<dbReference type="EC" id="3.1.4.4" evidence="5"/>
<dbReference type="PANTHER" id="PTHR18896:SF186">
    <property type="entry name" value="PHOSPHOLIPASE D"/>
    <property type="match status" value="1"/>
</dbReference>
<dbReference type="eggNOG" id="KOG1329">
    <property type="taxonomic scope" value="Eukaryota"/>
</dbReference>
<gene>
    <name evidence="8" type="ORF">GLAREA_06504</name>
</gene>
<dbReference type="PROSITE" id="PS50035">
    <property type="entry name" value="PLD"/>
    <property type="match status" value="2"/>
</dbReference>
<feature type="compositionally biased region" description="Basic and acidic residues" evidence="6">
    <location>
        <begin position="25"/>
        <end position="34"/>
    </location>
</feature>
<dbReference type="Proteomes" id="UP000016922">
    <property type="component" value="Unassembled WGS sequence"/>
</dbReference>
<dbReference type="HOGENOM" id="CLU_000690_2_2_1"/>
<feature type="domain" description="PLD phosphodiesterase" evidence="7">
    <location>
        <begin position="648"/>
        <end position="675"/>
    </location>
</feature>
<dbReference type="GO" id="GO:0009395">
    <property type="term" value="P:phospholipid catabolic process"/>
    <property type="evidence" value="ECO:0007669"/>
    <property type="project" value="TreeGrafter"/>
</dbReference>
<evidence type="ECO:0000256" key="3">
    <source>
        <dbReference type="ARBA" id="ARBA00022963"/>
    </source>
</evidence>
<feature type="region of interest" description="Disordered" evidence="6">
    <location>
        <begin position="578"/>
        <end position="597"/>
    </location>
</feature>
<dbReference type="Gene3D" id="3.30.870.10">
    <property type="entry name" value="Endonuclease Chain A"/>
    <property type="match status" value="3"/>
</dbReference>
<dbReference type="OMA" id="ILYWAHH"/>
<dbReference type="GO" id="GO:0004630">
    <property type="term" value="F:phospholipase D activity"/>
    <property type="evidence" value="ECO:0007669"/>
    <property type="project" value="UniProtKB-UniRule"/>
</dbReference>
<dbReference type="SUPFAM" id="SSF56024">
    <property type="entry name" value="Phospholipase D/nuclease"/>
    <property type="match status" value="2"/>
</dbReference>
<dbReference type="GeneID" id="19465557"/>
<keyword evidence="9" id="KW-1185">Reference proteome</keyword>
<evidence type="ECO:0000313" key="9">
    <source>
        <dbReference type="Proteomes" id="UP000016922"/>
    </source>
</evidence>
<dbReference type="KEGG" id="glz:GLAREA_06504"/>
<comment type="catalytic activity">
    <reaction evidence="5">
        <text>a 1,2-diacyl-sn-glycero-3-phosphocholine + H2O = a 1,2-diacyl-sn-glycero-3-phosphate + choline + H(+)</text>
        <dbReference type="Rhea" id="RHEA:14445"/>
        <dbReference type="ChEBI" id="CHEBI:15354"/>
        <dbReference type="ChEBI" id="CHEBI:15377"/>
        <dbReference type="ChEBI" id="CHEBI:15378"/>
        <dbReference type="ChEBI" id="CHEBI:57643"/>
        <dbReference type="ChEBI" id="CHEBI:58608"/>
        <dbReference type="EC" id="3.1.4.4"/>
    </reaction>
</comment>
<dbReference type="RefSeq" id="XP_008080108.1">
    <property type="nucleotide sequence ID" value="XM_008081917.1"/>
</dbReference>
<dbReference type="GO" id="GO:0006654">
    <property type="term" value="P:phosphatidic acid biosynthetic process"/>
    <property type="evidence" value="ECO:0007669"/>
    <property type="project" value="InterPro"/>
</dbReference>
<dbReference type="CDD" id="cd09141">
    <property type="entry name" value="PLDc_vPLD1_2_yPLD_like_2"/>
    <property type="match status" value="1"/>
</dbReference>
<keyword evidence="2 5" id="KW-0378">Hydrolase</keyword>
<dbReference type="InterPro" id="IPR016555">
    <property type="entry name" value="PLipase_D_euk"/>
</dbReference>
<feature type="region of interest" description="Disordered" evidence="6">
    <location>
        <begin position="18"/>
        <end position="40"/>
    </location>
</feature>
<evidence type="ECO:0000256" key="5">
    <source>
        <dbReference type="PIRNR" id="PIRNR009376"/>
    </source>
</evidence>
<dbReference type="EMBL" id="KE145358">
    <property type="protein sequence ID" value="EPE33491.1"/>
    <property type="molecule type" value="Genomic_DNA"/>
</dbReference>
<keyword evidence="1" id="KW-0677">Repeat</keyword>
<dbReference type="PIRSF" id="PIRSF009376">
    <property type="entry name" value="Phospholipase_D_euk"/>
    <property type="match status" value="1"/>
</dbReference>
<dbReference type="PANTHER" id="PTHR18896">
    <property type="entry name" value="PHOSPHOLIPASE D"/>
    <property type="match status" value="1"/>
</dbReference>
<name>S3DN17_GLAL2</name>
<dbReference type="STRING" id="1116229.S3DN17"/>
<protein>
    <recommendedName>
        <fullName evidence="5">Phospholipase</fullName>
        <ecNumber evidence="5">3.1.4.4</ecNumber>
    </recommendedName>
</protein>
<dbReference type="CDD" id="cd09138">
    <property type="entry name" value="PLDc_vPLD1_2_yPLD_like_1"/>
    <property type="match status" value="1"/>
</dbReference>
<sequence length="876" mass="98903">MSFFDNLTSKIQDGIQEAFGDNNENDNRPQEHSDQQQSYDANSYTAPANRFHSFAPTRTGNDAKWYVDGCGYMWAVSIALEEARESIWILDWWLSPELYLRRPPSENENYRLDRMLIAAAERGVKVNVIVYKEVSQILTLASVHTKHALEVHPNIRVFRHPDHIPKGQELHEDLIEGLKNLSFSPFHLAQLPGKQIESIYGASEDIVLYWAHHEKLCLVDSEIAFMGGLDLCFGRWDTNSHPIADVHPTDLNKALFPGQDFNNARVFDFADVEHWDQNKLDRTKNSRMGWSDISLCLRGPVVDDLKAHFVQRWNFIYKEKYNIPGKGYEPLTLETSKIQGGYYNFDGFNTTPMKEQPKGGEFDAPPDGYQQEGAPRRRHHFSAFREQMGLISHDDDPQGPSANGVSVQLLRSCTKWSAGVPLEHSIANAYINVIKNSEHFVYIENQFFITATGEHQSPVKNQIGAALVERVVRAYESGQRYKVIVLMPSVPAFAGDLHADDSLGTRAIMEYQYQSICRGGHSIIEEIQKAGVPDAGQYIRFYNLRNYDRLNTGSSMSRVEDASGVDYEDARREHDDLVGAGYDGRGEETGAQYGQPNRQYDQYQQAASGEDTSQFDSVSACYMDGGPSITEIPWSGSPDAEMNAFVSEELYIHSKVLIADDRIVICGSANLNDRSQLGNHDSEIAVLIDDPTPVSSLMNGQEYTASAYASSLRRQLFRKHLGLLPHQICDQPNENFEPVNRYPNIYDWDSPGDLLVRDVLSDEFDLLWNETAAVNTAVFSKAFHCVPADNVTTWEEYEEFFGALFVPKGEGEDVTPSRYEYGHVVTEEFPGGVGELKEELNRVRGTLVEMPLRFMQGVDFAVEGLSFNSLTNEVYT</sequence>
<evidence type="ECO:0000256" key="6">
    <source>
        <dbReference type="SAM" id="MobiDB-lite"/>
    </source>
</evidence>
<feature type="domain" description="PLD phosphodiesterase" evidence="7">
    <location>
        <begin position="208"/>
        <end position="235"/>
    </location>
</feature>
<evidence type="ECO:0000259" key="7">
    <source>
        <dbReference type="PROSITE" id="PS50035"/>
    </source>
</evidence>
<dbReference type="InterPro" id="IPR015679">
    <property type="entry name" value="PLipase_D_fam"/>
</dbReference>
<comment type="similarity">
    <text evidence="5">Belongs to the phospholipase D family.</text>
</comment>
<dbReference type="FunFam" id="3.30.870.10:FF:000032">
    <property type="entry name" value="Phospholipase"/>
    <property type="match status" value="1"/>
</dbReference>
<dbReference type="InterPro" id="IPR001736">
    <property type="entry name" value="PLipase_D/transphosphatidylase"/>
</dbReference>
<reference evidence="8 9" key="1">
    <citation type="journal article" date="2013" name="BMC Genomics">
        <title>Genomics-driven discovery of the pneumocandin biosynthetic gene cluster in the fungus Glarea lozoyensis.</title>
        <authorList>
            <person name="Chen L."/>
            <person name="Yue Q."/>
            <person name="Zhang X."/>
            <person name="Xiang M."/>
            <person name="Wang C."/>
            <person name="Li S."/>
            <person name="Che Y."/>
            <person name="Ortiz-Lopez F.J."/>
            <person name="Bills G.F."/>
            <person name="Liu X."/>
            <person name="An Z."/>
        </authorList>
    </citation>
    <scope>NUCLEOTIDE SEQUENCE [LARGE SCALE GENOMIC DNA]</scope>
    <source>
        <strain evidence="9">ATCC 20868 / MF5171</strain>
    </source>
</reference>
<evidence type="ECO:0000256" key="4">
    <source>
        <dbReference type="ARBA" id="ARBA00023098"/>
    </source>
</evidence>
<dbReference type="GO" id="GO:0035556">
    <property type="term" value="P:intracellular signal transduction"/>
    <property type="evidence" value="ECO:0007669"/>
    <property type="project" value="InterPro"/>
</dbReference>
<accession>S3DN17</accession>
<dbReference type="AlphaFoldDB" id="S3DN17"/>
<organism evidence="8 9">
    <name type="scientific">Glarea lozoyensis (strain ATCC 20868 / MF5171)</name>
    <dbReference type="NCBI Taxonomy" id="1116229"/>
    <lineage>
        <taxon>Eukaryota</taxon>
        <taxon>Fungi</taxon>
        <taxon>Dikarya</taxon>
        <taxon>Ascomycota</taxon>
        <taxon>Pezizomycotina</taxon>
        <taxon>Leotiomycetes</taxon>
        <taxon>Helotiales</taxon>
        <taxon>Helotiaceae</taxon>
        <taxon>Glarea</taxon>
    </lineage>
</organism>
<evidence type="ECO:0000313" key="8">
    <source>
        <dbReference type="EMBL" id="EPE33491.1"/>
    </source>
</evidence>
<dbReference type="SMART" id="SM00155">
    <property type="entry name" value="PLDc"/>
    <property type="match status" value="2"/>
</dbReference>
<keyword evidence="4" id="KW-0443">Lipid metabolism</keyword>
<dbReference type="OrthoDB" id="14911at2759"/>
<proteinExistence type="inferred from homology"/>
<evidence type="ECO:0000256" key="1">
    <source>
        <dbReference type="ARBA" id="ARBA00022737"/>
    </source>
</evidence>
<dbReference type="Pfam" id="PF13091">
    <property type="entry name" value="PLDc_2"/>
    <property type="match status" value="1"/>
</dbReference>
<dbReference type="InterPro" id="IPR025202">
    <property type="entry name" value="PLD-like_dom"/>
</dbReference>